<dbReference type="InterPro" id="IPR054828">
    <property type="entry name" value="Vit_B12_bind_prot"/>
</dbReference>
<dbReference type="EMBL" id="JAGETV010000005">
    <property type="protein sequence ID" value="MBO1926817.1"/>
    <property type="molecule type" value="Genomic_DNA"/>
</dbReference>
<protein>
    <submittedName>
        <fullName evidence="3">Cobalamin-binding protein</fullName>
    </submittedName>
</protein>
<dbReference type="CDD" id="cd01144">
    <property type="entry name" value="BtuF"/>
    <property type="match status" value="1"/>
</dbReference>
<proteinExistence type="predicted"/>
<keyword evidence="4" id="KW-1185">Reference proteome</keyword>
<dbReference type="InterPro" id="IPR050902">
    <property type="entry name" value="ABC_Transporter_SBP"/>
</dbReference>
<sequence length="283" mass="31896">MFSKPFITLFFAVTTGFGFSATYAEPAQRIISLAPHLTEMVYSAGAGDKLVGVVNYSDFPEDALSKPIVGSYNAINIERIIELQPDLIFSWQSGNRLQDNQRLQDLQQQLGFTVIESEVKKLSDIPRLIKQIGQLAGTETIAQKQAEELQEKLADIKANYADRQPVSVFYQIWNKPLITPGKNQFITQGIELCGAQNIFNDIGSLTGQVAVETVLLRNPQVLLLGGRKEMQREWIKSWQTYKQITAVANKQIFMLNNDLYQRPTARFINALPALCQQIDQARR</sequence>
<reference evidence="3 4" key="1">
    <citation type="submission" date="2021-03" db="EMBL/GenBank/DDBJ databases">
        <title>Thiomicrorhabdus sp.nov.,novel sulfur-oxidizing bacteria isolated from coastal sediment.</title>
        <authorList>
            <person name="Liu X."/>
        </authorList>
    </citation>
    <scope>NUCLEOTIDE SEQUENCE [LARGE SCALE GENOMIC DNA]</scope>
    <source>
        <strain evidence="3 4">6S2-11</strain>
    </source>
</reference>
<evidence type="ECO:0000313" key="4">
    <source>
        <dbReference type="Proteomes" id="UP000664835"/>
    </source>
</evidence>
<dbReference type="Proteomes" id="UP000664835">
    <property type="component" value="Unassembled WGS sequence"/>
</dbReference>
<dbReference type="Gene3D" id="3.40.50.1980">
    <property type="entry name" value="Nitrogenase molybdenum iron protein domain"/>
    <property type="match status" value="2"/>
</dbReference>
<dbReference type="SUPFAM" id="SSF53807">
    <property type="entry name" value="Helical backbone' metal receptor"/>
    <property type="match status" value="1"/>
</dbReference>
<dbReference type="InterPro" id="IPR002491">
    <property type="entry name" value="ABC_transptr_periplasmic_BD"/>
</dbReference>
<accession>A0ABS3Q3A0</accession>
<feature type="domain" description="Fe/B12 periplasmic-binding" evidence="2">
    <location>
        <begin position="29"/>
        <end position="283"/>
    </location>
</feature>
<evidence type="ECO:0000259" key="2">
    <source>
        <dbReference type="PROSITE" id="PS50983"/>
    </source>
</evidence>
<evidence type="ECO:0000313" key="3">
    <source>
        <dbReference type="EMBL" id="MBO1926817.1"/>
    </source>
</evidence>
<dbReference type="Pfam" id="PF01497">
    <property type="entry name" value="Peripla_BP_2"/>
    <property type="match status" value="1"/>
</dbReference>
<organism evidence="3 4">
    <name type="scientific">Thiomicrorhabdus marina</name>
    <dbReference type="NCBI Taxonomy" id="2818442"/>
    <lineage>
        <taxon>Bacteria</taxon>
        <taxon>Pseudomonadati</taxon>
        <taxon>Pseudomonadota</taxon>
        <taxon>Gammaproteobacteria</taxon>
        <taxon>Thiotrichales</taxon>
        <taxon>Piscirickettsiaceae</taxon>
        <taxon>Thiomicrorhabdus</taxon>
    </lineage>
</organism>
<gene>
    <name evidence="3" type="ORF">J3998_04450</name>
</gene>
<evidence type="ECO:0000256" key="1">
    <source>
        <dbReference type="ARBA" id="ARBA00022729"/>
    </source>
</evidence>
<dbReference type="RefSeq" id="WP_208148262.1">
    <property type="nucleotide sequence ID" value="NZ_JAGETV010000005.1"/>
</dbReference>
<keyword evidence="1" id="KW-0732">Signal</keyword>
<dbReference type="PANTHER" id="PTHR30535:SF34">
    <property type="entry name" value="MOLYBDATE-BINDING PROTEIN MOLA"/>
    <property type="match status" value="1"/>
</dbReference>
<comment type="caution">
    <text evidence="3">The sequence shown here is derived from an EMBL/GenBank/DDBJ whole genome shotgun (WGS) entry which is preliminary data.</text>
</comment>
<dbReference type="NCBIfam" id="NF038402">
    <property type="entry name" value="TroA_like"/>
    <property type="match status" value="1"/>
</dbReference>
<name>A0ABS3Q3A0_9GAMM</name>
<dbReference type="PANTHER" id="PTHR30535">
    <property type="entry name" value="VITAMIN B12-BINDING PROTEIN"/>
    <property type="match status" value="1"/>
</dbReference>
<dbReference type="PROSITE" id="PS50983">
    <property type="entry name" value="FE_B12_PBP"/>
    <property type="match status" value="1"/>
</dbReference>